<comment type="similarity">
    <text evidence="2">Belongs to the monovalent cation:proton antiporter 1 (CPA1) transporter (TC 2.A.36) family.</text>
</comment>
<keyword evidence="6" id="KW-1185">Reference proteome</keyword>
<dbReference type="GO" id="GO:0006885">
    <property type="term" value="P:regulation of pH"/>
    <property type="evidence" value="ECO:0007669"/>
    <property type="project" value="InterPro"/>
</dbReference>
<comment type="caution">
    <text evidence="5">The sequence shown here is derived from an EMBL/GenBank/DDBJ whole genome shotgun (WGS) entry which is preliminary data.</text>
</comment>
<comment type="subcellular location">
    <subcellularLocation>
        <location evidence="1">Cell membrane</location>
        <topology evidence="1">Multi-pass membrane protein</topology>
    </subcellularLocation>
</comment>
<keyword evidence="3" id="KW-1003">Cell membrane</keyword>
<dbReference type="PRINTS" id="PR01088">
    <property type="entry name" value="NAHEXCHNGR6"/>
</dbReference>
<organism evidence="5 6">
    <name type="scientific">Artemia franciscana</name>
    <name type="common">Brine shrimp</name>
    <name type="synonym">Artemia sanfranciscana</name>
    <dbReference type="NCBI Taxonomy" id="6661"/>
    <lineage>
        <taxon>Eukaryota</taxon>
        <taxon>Metazoa</taxon>
        <taxon>Ecdysozoa</taxon>
        <taxon>Arthropoda</taxon>
        <taxon>Crustacea</taxon>
        <taxon>Branchiopoda</taxon>
        <taxon>Anostraca</taxon>
        <taxon>Artemiidae</taxon>
        <taxon>Artemia</taxon>
    </lineage>
</organism>
<feature type="compositionally biased region" description="Polar residues" evidence="4">
    <location>
        <begin position="134"/>
        <end position="143"/>
    </location>
</feature>
<feature type="non-terminal residue" evidence="5">
    <location>
        <position position="1"/>
    </location>
</feature>
<evidence type="ECO:0000256" key="2">
    <source>
        <dbReference type="ARBA" id="ARBA00007367"/>
    </source>
</evidence>
<name>A0AA88I3X2_ARTSF</name>
<dbReference type="InterPro" id="IPR002090">
    <property type="entry name" value="NHE-6/7/9"/>
</dbReference>
<evidence type="ECO:0000313" key="6">
    <source>
        <dbReference type="Proteomes" id="UP001187531"/>
    </source>
</evidence>
<sequence>MGLFGPHISIAKELQPRDISLNNMRGQGYDEASAMKGKHVIVQKRISTQRWSILLDNVLNLTVKPLSNTRWESRIEALLSAMYHIERVYDALYEASQDQKLDAFDRNSALGLAKRLQSFKFLFCLVPWHEMPHETSTGPTQESGLAETTPRQAPPKIEKAWLARIWGGFDTKYMKPLLTNSHPTLIETMPKFCGPFARLMTTAEQLTE</sequence>
<dbReference type="EMBL" id="JAVRJZ010000012">
    <property type="protein sequence ID" value="KAK2715112.1"/>
    <property type="molecule type" value="Genomic_DNA"/>
</dbReference>
<dbReference type="Proteomes" id="UP001187531">
    <property type="component" value="Unassembled WGS sequence"/>
</dbReference>
<evidence type="ECO:0000256" key="4">
    <source>
        <dbReference type="SAM" id="MobiDB-lite"/>
    </source>
</evidence>
<reference evidence="5" key="1">
    <citation type="submission" date="2023-07" db="EMBL/GenBank/DDBJ databases">
        <title>Chromosome-level genome assembly of Artemia franciscana.</title>
        <authorList>
            <person name="Jo E."/>
        </authorList>
    </citation>
    <scope>NUCLEOTIDE SEQUENCE</scope>
    <source>
        <tissue evidence="5">Whole body</tissue>
    </source>
</reference>
<dbReference type="PANTHER" id="PTHR45749">
    <property type="match status" value="1"/>
</dbReference>
<dbReference type="GO" id="GO:0005886">
    <property type="term" value="C:plasma membrane"/>
    <property type="evidence" value="ECO:0007669"/>
    <property type="project" value="UniProtKB-SubCell"/>
</dbReference>
<feature type="region of interest" description="Disordered" evidence="4">
    <location>
        <begin position="134"/>
        <end position="153"/>
    </location>
</feature>
<evidence type="ECO:0000256" key="3">
    <source>
        <dbReference type="ARBA" id="ARBA00022475"/>
    </source>
</evidence>
<accession>A0AA88I3X2</accession>
<protein>
    <submittedName>
        <fullName evidence="5">Uncharacterized protein</fullName>
    </submittedName>
</protein>
<dbReference type="GO" id="GO:0015385">
    <property type="term" value="F:sodium:proton antiporter activity"/>
    <property type="evidence" value="ECO:0007669"/>
    <property type="project" value="InterPro"/>
</dbReference>
<proteinExistence type="inferred from homology"/>
<evidence type="ECO:0000313" key="5">
    <source>
        <dbReference type="EMBL" id="KAK2715112.1"/>
    </source>
</evidence>
<dbReference type="AlphaFoldDB" id="A0AA88I3X2"/>
<dbReference type="PANTHER" id="PTHR45749:SF35">
    <property type="entry name" value="AC-LIKE TRANSPOSASE-RELATED"/>
    <property type="match status" value="1"/>
</dbReference>
<evidence type="ECO:0000256" key="1">
    <source>
        <dbReference type="ARBA" id="ARBA00004651"/>
    </source>
</evidence>
<keyword evidence="3" id="KW-0472">Membrane</keyword>
<gene>
    <name evidence="5" type="ORF">QYM36_009937</name>
</gene>